<accession>A0A2P4PK64</accession>
<evidence type="ECO:0000313" key="2">
    <source>
        <dbReference type="EMBL" id="POG65802.1"/>
    </source>
</evidence>
<gene>
    <name evidence="2" type="ORF">GLOIN_2v1662622</name>
</gene>
<keyword evidence="1" id="KW-0812">Transmembrane</keyword>
<proteinExistence type="predicted"/>
<evidence type="ECO:0000313" key="3">
    <source>
        <dbReference type="Proteomes" id="UP000018888"/>
    </source>
</evidence>
<reference evidence="2 3" key="1">
    <citation type="journal article" date="2013" name="Proc. Natl. Acad. Sci. U.S.A.">
        <title>Genome of an arbuscular mycorrhizal fungus provides insight into the oldest plant symbiosis.</title>
        <authorList>
            <person name="Tisserant E."/>
            <person name="Malbreil M."/>
            <person name="Kuo A."/>
            <person name="Kohler A."/>
            <person name="Symeonidi A."/>
            <person name="Balestrini R."/>
            <person name="Charron P."/>
            <person name="Duensing N."/>
            <person name="Frei Dit Frey N."/>
            <person name="Gianinazzi-Pearson V."/>
            <person name="Gilbert L.B."/>
            <person name="Handa Y."/>
            <person name="Herr J.R."/>
            <person name="Hijri M."/>
            <person name="Koul R."/>
            <person name="Kawaguchi M."/>
            <person name="Krajinski F."/>
            <person name="Lammers P.J."/>
            <person name="Masclaux F.G."/>
            <person name="Murat C."/>
            <person name="Morin E."/>
            <person name="Ndikumana S."/>
            <person name="Pagni M."/>
            <person name="Petitpierre D."/>
            <person name="Requena N."/>
            <person name="Rosikiewicz P."/>
            <person name="Riley R."/>
            <person name="Saito K."/>
            <person name="San Clemente H."/>
            <person name="Shapiro H."/>
            <person name="van Tuinen D."/>
            <person name="Becard G."/>
            <person name="Bonfante P."/>
            <person name="Paszkowski U."/>
            <person name="Shachar-Hill Y.Y."/>
            <person name="Tuskan G.A."/>
            <person name="Young P.W."/>
            <person name="Sanders I.R."/>
            <person name="Henrissat B."/>
            <person name="Rensing S.A."/>
            <person name="Grigoriev I.V."/>
            <person name="Corradi N."/>
            <person name="Roux C."/>
            <person name="Martin F."/>
        </authorList>
    </citation>
    <scope>NUCLEOTIDE SEQUENCE [LARGE SCALE GENOMIC DNA]</scope>
    <source>
        <strain evidence="2 3">DAOM 197198</strain>
    </source>
</reference>
<protein>
    <submittedName>
        <fullName evidence="2">Uncharacterized protein</fullName>
    </submittedName>
</protein>
<reference evidence="2 3" key="2">
    <citation type="journal article" date="2018" name="New Phytol.">
        <title>High intraspecific genome diversity in the model arbuscular mycorrhizal symbiont Rhizophagus irregularis.</title>
        <authorList>
            <person name="Chen E.C.H."/>
            <person name="Morin E."/>
            <person name="Beaudet D."/>
            <person name="Noel J."/>
            <person name="Yildirir G."/>
            <person name="Ndikumana S."/>
            <person name="Charron P."/>
            <person name="St-Onge C."/>
            <person name="Giorgi J."/>
            <person name="Kruger M."/>
            <person name="Marton T."/>
            <person name="Ropars J."/>
            <person name="Grigoriev I.V."/>
            <person name="Hainaut M."/>
            <person name="Henrissat B."/>
            <person name="Roux C."/>
            <person name="Martin F."/>
            <person name="Corradi N."/>
        </authorList>
    </citation>
    <scope>NUCLEOTIDE SEQUENCE [LARGE SCALE GENOMIC DNA]</scope>
    <source>
        <strain evidence="2 3">DAOM 197198</strain>
    </source>
</reference>
<dbReference type="AlphaFoldDB" id="A0A2P4PK64"/>
<sequence length="128" mass="15806">MRPEKKINFFFKKKGFNKKIPLFTFWVKVVSPAITNLTLIVRNYFSDFHERAAFFLCFKLCHLIQNSLITLQTKISSLFYTFHELSWFLIFQFFLDSFIDPLFYFLYGFFFIEQKCILRRFFFNYFPR</sequence>
<dbReference type="Proteomes" id="UP000018888">
    <property type="component" value="Unassembled WGS sequence"/>
</dbReference>
<keyword evidence="3" id="KW-1185">Reference proteome</keyword>
<evidence type="ECO:0000256" key="1">
    <source>
        <dbReference type="SAM" id="Phobius"/>
    </source>
</evidence>
<keyword evidence="1" id="KW-1133">Transmembrane helix</keyword>
<dbReference type="EMBL" id="AUPC02000205">
    <property type="protein sequence ID" value="POG65802.1"/>
    <property type="molecule type" value="Genomic_DNA"/>
</dbReference>
<comment type="caution">
    <text evidence="2">The sequence shown here is derived from an EMBL/GenBank/DDBJ whole genome shotgun (WGS) entry which is preliminary data.</text>
</comment>
<feature type="transmembrane region" description="Helical" evidence="1">
    <location>
        <begin position="20"/>
        <end position="40"/>
    </location>
</feature>
<name>A0A2P4PK64_RHIID</name>
<organism evidence="2 3">
    <name type="scientific">Rhizophagus irregularis (strain DAOM 181602 / DAOM 197198 / MUCL 43194)</name>
    <name type="common">Arbuscular mycorrhizal fungus</name>
    <name type="synonym">Glomus intraradices</name>
    <dbReference type="NCBI Taxonomy" id="747089"/>
    <lineage>
        <taxon>Eukaryota</taxon>
        <taxon>Fungi</taxon>
        <taxon>Fungi incertae sedis</taxon>
        <taxon>Mucoromycota</taxon>
        <taxon>Glomeromycotina</taxon>
        <taxon>Glomeromycetes</taxon>
        <taxon>Glomerales</taxon>
        <taxon>Glomeraceae</taxon>
        <taxon>Rhizophagus</taxon>
    </lineage>
</organism>
<keyword evidence="1" id="KW-0472">Membrane</keyword>